<dbReference type="AlphaFoldDB" id="A0ABD0M9T3"/>
<dbReference type="EMBL" id="JACVVK020000002">
    <property type="protein sequence ID" value="KAK7508131.1"/>
    <property type="molecule type" value="Genomic_DNA"/>
</dbReference>
<accession>A0ABD0M9T3</accession>
<name>A0ABD0M9T3_9CAEN</name>
<proteinExistence type="predicted"/>
<dbReference type="Proteomes" id="UP001519460">
    <property type="component" value="Unassembled WGS sequence"/>
</dbReference>
<protein>
    <submittedName>
        <fullName evidence="1">Uncharacterized protein</fullName>
    </submittedName>
</protein>
<keyword evidence="2" id="KW-1185">Reference proteome</keyword>
<gene>
    <name evidence="1" type="ORF">BaRGS_00000370</name>
</gene>
<evidence type="ECO:0000313" key="1">
    <source>
        <dbReference type="EMBL" id="KAK7508131.1"/>
    </source>
</evidence>
<evidence type="ECO:0000313" key="2">
    <source>
        <dbReference type="Proteomes" id="UP001519460"/>
    </source>
</evidence>
<sequence>MVASVACLRSADDDSQGRVPVSYVLKMLRASQRSLSVTASARSVVVFCEAKHETCCNAVPVLKSQLFLRLPSEVSWKQQNKKLARKGVAKIVRVGDRLPRQGARYRPPPHGLHVMLRGSVY</sequence>
<organism evidence="1 2">
    <name type="scientific">Batillaria attramentaria</name>
    <dbReference type="NCBI Taxonomy" id="370345"/>
    <lineage>
        <taxon>Eukaryota</taxon>
        <taxon>Metazoa</taxon>
        <taxon>Spiralia</taxon>
        <taxon>Lophotrochozoa</taxon>
        <taxon>Mollusca</taxon>
        <taxon>Gastropoda</taxon>
        <taxon>Caenogastropoda</taxon>
        <taxon>Sorbeoconcha</taxon>
        <taxon>Cerithioidea</taxon>
        <taxon>Batillariidae</taxon>
        <taxon>Batillaria</taxon>
    </lineage>
</organism>
<comment type="caution">
    <text evidence="1">The sequence shown here is derived from an EMBL/GenBank/DDBJ whole genome shotgun (WGS) entry which is preliminary data.</text>
</comment>
<reference evidence="1 2" key="1">
    <citation type="journal article" date="2023" name="Sci. Data">
        <title>Genome assembly of the Korean intertidal mud-creeper Batillaria attramentaria.</title>
        <authorList>
            <person name="Patra A.K."/>
            <person name="Ho P.T."/>
            <person name="Jun S."/>
            <person name="Lee S.J."/>
            <person name="Kim Y."/>
            <person name="Won Y.J."/>
        </authorList>
    </citation>
    <scope>NUCLEOTIDE SEQUENCE [LARGE SCALE GENOMIC DNA]</scope>
    <source>
        <strain evidence="1">Wonlab-2016</strain>
    </source>
</reference>